<dbReference type="InterPro" id="IPR019545">
    <property type="entry name" value="DM13_domain"/>
</dbReference>
<feature type="domain" description="DM13" evidence="3">
    <location>
        <begin position="31"/>
        <end position="90"/>
    </location>
</feature>
<accession>A0AAD7ZDH7</accession>
<name>A0AAD7ZDH7_DIPPU</name>
<organism evidence="4 5">
    <name type="scientific">Diploptera punctata</name>
    <name type="common">Pacific beetle cockroach</name>
    <dbReference type="NCBI Taxonomy" id="6984"/>
    <lineage>
        <taxon>Eukaryota</taxon>
        <taxon>Metazoa</taxon>
        <taxon>Ecdysozoa</taxon>
        <taxon>Arthropoda</taxon>
        <taxon>Hexapoda</taxon>
        <taxon>Insecta</taxon>
        <taxon>Pterygota</taxon>
        <taxon>Neoptera</taxon>
        <taxon>Polyneoptera</taxon>
        <taxon>Dictyoptera</taxon>
        <taxon>Blattodea</taxon>
        <taxon>Blaberoidea</taxon>
        <taxon>Blaberidae</taxon>
        <taxon>Diplopterinae</taxon>
        <taxon>Diploptera</taxon>
    </lineage>
</organism>
<dbReference type="InterPro" id="IPR052126">
    <property type="entry name" value="Spindle_Org/Thrombomodulin"/>
</dbReference>
<reference evidence="4" key="1">
    <citation type="journal article" date="2023" name="IScience">
        <title>Live-bearing cockroach genome reveals convergent evolutionary mechanisms linked to viviparity in insects and beyond.</title>
        <authorList>
            <person name="Fouks B."/>
            <person name="Harrison M.C."/>
            <person name="Mikhailova A.A."/>
            <person name="Marchal E."/>
            <person name="English S."/>
            <person name="Carruthers M."/>
            <person name="Jennings E.C."/>
            <person name="Chiamaka E.L."/>
            <person name="Frigard R.A."/>
            <person name="Pippel M."/>
            <person name="Attardo G.M."/>
            <person name="Benoit J.B."/>
            <person name="Bornberg-Bauer E."/>
            <person name="Tobe S.S."/>
        </authorList>
    </citation>
    <scope>NUCLEOTIDE SEQUENCE</scope>
    <source>
        <strain evidence="4">Stay&amp;Tobe</strain>
    </source>
</reference>
<dbReference type="PANTHER" id="PTHR24036">
    <property type="entry name" value="SKELETOR-RELATED"/>
    <property type="match status" value="1"/>
</dbReference>
<feature type="chain" id="PRO_5042126697" description="DM13 domain-containing protein" evidence="2">
    <location>
        <begin position="25"/>
        <end position="90"/>
    </location>
</feature>
<dbReference type="Proteomes" id="UP001233999">
    <property type="component" value="Unassembled WGS sequence"/>
</dbReference>
<comment type="caution">
    <text evidence="4">The sequence shown here is derived from an EMBL/GenBank/DDBJ whole genome shotgun (WGS) entry which is preliminary data.</text>
</comment>
<reference evidence="4" key="2">
    <citation type="submission" date="2023-05" db="EMBL/GenBank/DDBJ databases">
        <authorList>
            <person name="Fouks B."/>
        </authorList>
    </citation>
    <scope>NUCLEOTIDE SEQUENCE</scope>
    <source>
        <strain evidence="4">Stay&amp;Tobe</strain>
        <tissue evidence="4">Testes</tissue>
    </source>
</reference>
<evidence type="ECO:0000256" key="2">
    <source>
        <dbReference type="SAM" id="SignalP"/>
    </source>
</evidence>
<keyword evidence="5" id="KW-1185">Reference proteome</keyword>
<feature type="non-terminal residue" evidence="4">
    <location>
        <position position="90"/>
    </location>
</feature>
<dbReference type="PROSITE" id="PS51549">
    <property type="entry name" value="DM13"/>
    <property type="match status" value="1"/>
</dbReference>
<evidence type="ECO:0000256" key="1">
    <source>
        <dbReference type="ARBA" id="ARBA00022737"/>
    </source>
</evidence>
<evidence type="ECO:0000313" key="4">
    <source>
        <dbReference type="EMBL" id="KAJ9578690.1"/>
    </source>
</evidence>
<proteinExistence type="predicted"/>
<evidence type="ECO:0000313" key="5">
    <source>
        <dbReference type="Proteomes" id="UP001233999"/>
    </source>
</evidence>
<keyword evidence="1" id="KW-0677">Repeat</keyword>
<sequence>MLPRVLQLLLPVSALLLAPKLSAAQSQGYYGKYIGKLKTLHHKVSGEVFAVDARTLTIRDFNYDGEGNPSLFLACLRYLRGREKFKLVLL</sequence>
<gene>
    <name evidence="4" type="ORF">L9F63_005052</name>
</gene>
<evidence type="ECO:0000259" key="3">
    <source>
        <dbReference type="PROSITE" id="PS51549"/>
    </source>
</evidence>
<dbReference type="EMBL" id="JASPKZ010008864">
    <property type="protein sequence ID" value="KAJ9578690.1"/>
    <property type="molecule type" value="Genomic_DNA"/>
</dbReference>
<protein>
    <recommendedName>
        <fullName evidence="3">DM13 domain-containing protein</fullName>
    </recommendedName>
</protein>
<keyword evidence="2" id="KW-0732">Signal</keyword>
<feature type="signal peptide" evidence="2">
    <location>
        <begin position="1"/>
        <end position="24"/>
    </location>
</feature>
<dbReference type="PANTHER" id="PTHR24036:SF5">
    <property type="entry name" value="THROMBOMODULIN"/>
    <property type="match status" value="1"/>
</dbReference>
<dbReference type="AlphaFoldDB" id="A0AAD7ZDH7"/>